<dbReference type="AlphaFoldDB" id="A0A9P1H915"/>
<keyword evidence="2" id="KW-1185">Reference proteome</keyword>
<name>A0A9P1H915_9PEZI</name>
<dbReference type="Proteomes" id="UP000838763">
    <property type="component" value="Unassembled WGS sequence"/>
</dbReference>
<sequence>MRCQTTKVHEVRNGGSHLINKIQQHAARTAATVGQAAVEITGDRTVPQMGGLAMLRSHPITGTLLHLTQEQVDGVTTTRVDLDLGSKIAMVEPDLHGAILATMVHGVRMVTLIATRVCMGPTMNSTKSGSTTAGTTQQDMWLTQLDEEAAIR</sequence>
<organism evidence="1 2">
    <name type="scientific">Parascedosporium putredinis</name>
    <dbReference type="NCBI Taxonomy" id="1442378"/>
    <lineage>
        <taxon>Eukaryota</taxon>
        <taxon>Fungi</taxon>
        <taxon>Dikarya</taxon>
        <taxon>Ascomycota</taxon>
        <taxon>Pezizomycotina</taxon>
        <taxon>Sordariomycetes</taxon>
        <taxon>Hypocreomycetidae</taxon>
        <taxon>Microascales</taxon>
        <taxon>Microascaceae</taxon>
        <taxon>Parascedosporium</taxon>
    </lineage>
</organism>
<evidence type="ECO:0000313" key="2">
    <source>
        <dbReference type="Proteomes" id="UP000838763"/>
    </source>
</evidence>
<dbReference type="EMBL" id="CALLCH030000018">
    <property type="protein sequence ID" value="CAI4218917.1"/>
    <property type="molecule type" value="Genomic_DNA"/>
</dbReference>
<accession>A0A9P1H915</accession>
<reference evidence="1" key="1">
    <citation type="submission" date="2022-11" db="EMBL/GenBank/DDBJ databases">
        <authorList>
            <person name="Scott C."/>
            <person name="Bruce N."/>
        </authorList>
    </citation>
    <scope>NUCLEOTIDE SEQUENCE</scope>
</reference>
<evidence type="ECO:0000313" key="1">
    <source>
        <dbReference type="EMBL" id="CAI4218917.1"/>
    </source>
</evidence>
<gene>
    <name evidence="1" type="ORF">PPNO1_LOCUS8489</name>
</gene>
<protein>
    <submittedName>
        <fullName evidence="1">Uncharacterized protein</fullName>
    </submittedName>
</protein>
<proteinExistence type="predicted"/>
<comment type="caution">
    <text evidence="1">The sequence shown here is derived from an EMBL/GenBank/DDBJ whole genome shotgun (WGS) entry which is preliminary data.</text>
</comment>